<dbReference type="InterPro" id="IPR036388">
    <property type="entry name" value="WH-like_DNA-bd_sf"/>
</dbReference>
<keyword evidence="5" id="KW-0804">Transcription</keyword>
<evidence type="ECO:0000256" key="5">
    <source>
        <dbReference type="ARBA" id="ARBA00023163"/>
    </source>
</evidence>
<dbReference type="PANTHER" id="PTHR30293">
    <property type="entry name" value="TRANSCRIPTIONAL REGULATORY PROTEIN NAC-RELATED"/>
    <property type="match status" value="1"/>
</dbReference>
<keyword evidence="8" id="KW-1185">Reference proteome</keyword>
<sequence>MNVRDLEYFISVAECGSFSRASVQLGRPQPVLSRHIRDLETELQVTLLYRNGRGVVMTQAGERLKQLGATIIQQIQEAQNQIRHLSPDHLGSAAIGMPASVSAILLPPLARALRDAHTDAKLHFRDGCNGDLLSSLNAGSLDVALVYDAPGIAHPNLEALLSQPIYLIESTHNTPKALVATDTIEAAELMDIPLVLPGTRHGLRQIVTSWANRNALGLNVQFECDSYSSMLQVVSSGLAATLLPAASLKREILSGYFRCRLITKPALYRTIALAASQSRPVNAGLVTQIKKMVETMRGDFLWPQSHNTLQTSARVTSPPAVTHALQNNRTEVFGETFLRSLQEASPL</sequence>
<dbReference type="SUPFAM" id="SSF46785">
    <property type="entry name" value="Winged helix' DNA-binding domain"/>
    <property type="match status" value="1"/>
</dbReference>
<keyword evidence="4" id="KW-0010">Activator</keyword>
<keyword evidence="3" id="KW-0238">DNA-binding</keyword>
<dbReference type="InterPro" id="IPR005119">
    <property type="entry name" value="LysR_subst-bd"/>
</dbReference>
<name>A0ABQ0QF88_9PROT</name>
<evidence type="ECO:0000256" key="3">
    <source>
        <dbReference type="ARBA" id="ARBA00023125"/>
    </source>
</evidence>
<dbReference type="SUPFAM" id="SSF53850">
    <property type="entry name" value="Periplasmic binding protein-like II"/>
    <property type="match status" value="1"/>
</dbReference>
<dbReference type="Pfam" id="PF00126">
    <property type="entry name" value="HTH_1"/>
    <property type="match status" value="1"/>
</dbReference>
<dbReference type="RefSeq" id="WP_099182361.1">
    <property type="nucleotide sequence ID" value="NZ_BAQW01000013.1"/>
</dbReference>
<evidence type="ECO:0000256" key="1">
    <source>
        <dbReference type="ARBA" id="ARBA00009437"/>
    </source>
</evidence>
<comment type="similarity">
    <text evidence="1">Belongs to the LysR transcriptional regulatory family.</text>
</comment>
<evidence type="ECO:0000313" key="7">
    <source>
        <dbReference type="EMBL" id="GBR16754.1"/>
    </source>
</evidence>
<evidence type="ECO:0000313" key="8">
    <source>
        <dbReference type="Proteomes" id="UP001061070"/>
    </source>
</evidence>
<gene>
    <name evidence="7" type="ORF">AA0228_2857</name>
</gene>
<dbReference type="PROSITE" id="PS50931">
    <property type="entry name" value="HTH_LYSR"/>
    <property type="match status" value="1"/>
</dbReference>
<comment type="caution">
    <text evidence="7">The sequence shown here is derived from an EMBL/GenBank/DDBJ whole genome shotgun (WGS) entry which is preliminary data.</text>
</comment>
<evidence type="ECO:0000256" key="4">
    <source>
        <dbReference type="ARBA" id="ARBA00023159"/>
    </source>
</evidence>
<protein>
    <submittedName>
        <fullName evidence="7">Transcriptional regulator</fullName>
    </submittedName>
</protein>
<dbReference type="PANTHER" id="PTHR30293:SF0">
    <property type="entry name" value="NITROGEN ASSIMILATION REGULATORY PROTEIN NAC"/>
    <property type="match status" value="1"/>
</dbReference>
<dbReference type="Gene3D" id="1.10.10.10">
    <property type="entry name" value="Winged helix-like DNA-binding domain superfamily/Winged helix DNA-binding domain"/>
    <property type="match status" value="1"/>
</dbReference>
<dbReference type="Gene3D" id="3.40.190.10">
    <property type="entry name" value="Periplasmic binding protein-like II"/>
    <property type="match status" value="2"/>
</dbReference>
<dbReference type="EMBL" id="BAQW01000013">
    <property type="protein sequence ID" value="GBR16754.1"/>
    <property type="molecule type" value="Genomic_DNA"/>
</dbReference>
<proteinExistence type="inferred from homology"/>
<dbReference type="Pfam" id="PF03466">
    <property type="entry name" value="LysR_substrate"/>
    <property type="match status" value="1"/>
</dbReference>
<evidence type="ECO:0000259" key="6">
    <source>
        <dbReference type="PROSITE" id="PS50931"/>
    </source>
</evidence>
<dbReference type="InterPro" id="IPR000847">
    <property type="entry name" value="LysR_HTH_N"/>
</dbReference>
<dbReference type="InterPro" id="IPR036390">
    <property type="entry name" value="WH_DNA-bd_sf"/>
</dbReference>
<keyword evidence="2" id="KW-0805">Transcription regulation</keyword>
<accession>A0ABQ0QF88</accession>
<dbReference type="Proteomes" id="UP001061070">
    <property type="component" value="Unassembled WGS sequence"/>
</dbReference>
<reference evidence="7" key="1">
    <citation type="submission" date="2013-04" db="EMBL/GenBank/DDBJ databases">
        <title>The genome sequencing project of 58 acetic acid bacteria.</title>
        <authorList>
            <person name="Okamoto-Kainuma A."/>
            <person name="Ishikawa M."/>
            <person name="Umino S."/>
            <person name="Koizumi Y."/>
            <person name="Shiwa Y."/>
            <person name="Yoshikawa H."/>
            <person name="Matsutani M."/>
            <person name="Matsushita K."/>
        </authorList>
    </citation>
    <scope>NUCLEOTIDE SEQUENCE</scope>
    <source>
        <strain evidence="7">NRIC 0228</strain>
    </source>
</reference>
<organism evidence="7 8">
    <name type="scientific">Gluconobacter frateurii NRIC 0228</name>
    <dbReference type="NCBI Taxonomy" id="1307946"/>
    <lineage>
        <taxon>Bacteria</taxon>
        <taxon>Pseudomonadati</taxon>
        <taxon>Pseudomonadota</taxon>
        <taxon>Alphaproteobacteria</taxon>
        <taxon>Acetobacterales</taxon>
        <taxon>Acetobacteraceae</taxon>
        <taxon>Gluconobacter</taxon>
    </lineage>
</organism>
<evidence type="ECO:0000256" key="2">
    <source>
        <dbReference type="ARBA" id="ARBA00023015"/>
    </source>
</evidence>
<feature type="domain" description="HTH lysR-type" evidence="6">
    <location>
        <begin position="1"/>
        <end position="58"/>
    </location>
</feature>